<evidence type="ECO:0000256" key="5">
    <source>
        <dbReference type="ARBA" id="ARBA00022692"/>
    </source>
</evidence>
<keyword evidence="6" id="KW-0809">Transit peptide</keyword>
<keyword evidence="4" id="KW-0934">Plastid</keyword>
<gene>
    <name evidence="11" type="ORF">Dsin_006147</name>
</gene>
<dbReference type="PANTHER" id="PTHR31038">
    <property type="entry name" value="EXPRESSED PROTEIN-RELATED"/>
    <property type="match status" value="1"/>
</dbReference>
<feature type="transmembrane region" description="Helical" evidence="10">
    <location>
        <begin position="232"/>
        <end position="259"/>
    </location>
</feature>
<protein>
    <submittedName>
        <fullName evidence="11">Uncharacterized protein</fullName>
    </submittedName>
</protein>
<evidence type="ECO:0000256" key="4">
    <source>
        <dbReference type="ARBA" id="ARBA00022640"/>
    </source>
</evidence>
<comment type="subcellular location">
    <subcellularLocation>
        <location evidence="1">Plastid</location>
        <location evidence="1">Chloroplast membrane</location>
        <topology evidence="1">Multi-pass membrane protein</topology>
    </subcellularLocation>
</comment>
<feature type="compositionally biased region" description="Gly residues" evidence="9">
    <location>
        <begin position="124"/>
        <end position="145"/>
    </location>
</feature>
<evidence type="ECO:0000313" key="12">
    <source>
        <dbReference type="Proteomes" id="UP001281410"/>
    </source>
</evidence>
<dbReference type="GO" id="GO:0009706">
    <property type="term" value="C:chloroplast inner membrane"/>
    <property type="evidence" value="ECO:0007669"/>
    <property type="project" value="TreeGrafter"/>
</dbReference>
<proteinExistence type="inferred from homology"/>
<keyword evidence="7 10" id="KW-1133">Transmembrane helix</keyword>
<keyword evidence="3" id="KW-0150">Chloroplast</keyword>
<organism evidence="11 12">
    <name type="scientific">Dipteronia sinensis</name>
    <dbReference type="NCBI Taxonomy" id="43782"/>
    <lineage>
        <taxon>Eukaryota</taxon>
        <taxon>Viridiplantae</taxon>
        <taxon>Streptophyta</taxon>
        <taxon>Embryophyta</taxon>
        <taxon>Tracheophyta</taxon>
        <taxon>Spermatophyta</taxon>
        <taxon>Magnoliopsida</taxon>
        <taxon>eudicotyledons</taxon>
        <taxon>Gunneridae</taxon>
        <taxon>Pentapetalae</taxon>
        <taxon>rosids</taxon>
        <taxon>malvids</taxon>
        <taxon>Sapindales</taxon>
        <taxon>Sapindaceae</taxon>
        <taxon>Hippocastanoideae</taxon>
        <taxon>Acereae</taxon>
        <taxon>Dipteronia</taxon>
    </lineage>
</organism>
<keyword evidence="8 10" id="KW-0472">Membrane</keyword>
<evidence type="ECO:0000313" key="11">
    <source>
        <dbReference type="EMBL" id="KAK3226285.1"/>
    </source>
</evidence>
<evidence type="ECO:0000256" key="3">
    <source>
        <dbReference type="ARBA" id="ARBA00022528"/>
    </source>
</evidence>
<dbReference type="GO" id="GO:0099402">
    <property type="term" value="P:plant organ development"/>
    <property type="evidence" value="ECO:0007669"/>
    <property type="project" value="TreeGrafter"/>
</dbReference>
<evidence type="ECO:0000256" key="9">
    <source>
        <dbReference type="SAM" id="MobiDB-lite"/>
    </source>
</evidence>
<dbReference type="Pfam" id="PF11891">
    <property type="entry name" value="RETICULATA-like"/>
    <property type="match status" value="1"/>
</dbReference>
<accession>A0AAE0EH55</accession>
<evidence type="ECO:0000256" key="7">
    <source>
        <dbReference type="ARBA" id="ARBA00022989"/>
    </source>
</evidence>
<dbReference type="AlphaFoldDB" id="A0AAE0EH55"/>
<evidence type="ECO:0000256" key="1">
    <source>
        <dbReference type="ARBA" id="ARBA00004508"/>
    </source>
</evidence>
<name>A0AAE0EH55_9ROSI</name>
<evidence type="ECO:0000256" key="8">
    <source>
        <dbReference type="ARBA" id="ARBA00023136"/>
    </source>
</evidence>
<dbReference type="Proteomes" id="UP001281410">
    <property type="component" value="Unassembled WGS sequence"/>
</dbReference>
<dbReference type="InterPro" id="IPR021825">
    <property type="entry name" value="RETICULATA-related"/>
</dbReference>
<evidence type="ECO:0000256" key="2">
    <source>
        <dbReference type="ARBA" id="ARBA00010793"/>
    </source>
</evidence>
<dbReference type="PANTHER" id="PTHR31038:SF10">
    <property type="entry name" value="OS04G0524400 PROTEIN"/>
    <property type="match status" value="1"/>
</dbReference>
<dbReference type="EMBL" id="JANJYJ010000002">
    <property type="protein sequence ID" value="KAK3226285.1"/>
    <property type="molecule type" value="Genomic_DNA"/>
</dbReference>
<keyword evidence="12" id="KW-1185">Reference proteome</keyword>
<comment type="caution">
    <text evidence="11">The sequence shown here is derived from an EMBL/GenBank/DDBJ whole genome shotgun (WGS) entry which is preliminary data.</text>
</comment>
<reference evidence="11" key="1">
    <citation type="journal article" date="2023" name="Plant J.">
        <title>Genome sequences and population genomics provide insights into the demographic history, inbreeding, and mutation load of two 'living fossil' tree species of Dipteronia.</title>
        <authorList>
            <person name="Feng Y."/>
            <person name="Comes H.P."/>
            <person name="Chen J."/>
            <person name="Zhu S."/>
            <person name="Lu R."/>
            <person name="Zhang X."/>
            <person name="Li P."/>
            <person name="Qiu J."/>
            <person name="Olsen K.M."/>
            <person name="Qiu Y."/>
        </authorList>
    </citation>
    <scope>NUCLEOTIDE SEQUENCE</scope>
    <source>
        <strain evidence="11">NBL</strain>
    </source>
</reference>
<keyword evidence="5 10" id="KW-0812">Transmembrane</keyword>
<evidence type="ECO:0000256" key="10">
    <source>
        <dbReference type="SAM" id="Phobius"/>
    </source>
</evidence>
<comment type="similarity">
    <text evidence="2">Belongs to the RETICULATA family.</text>
</comment>
<sequence>MAGCVSGFGLSNVVNVRNEAVLKKLWDQSLVFDNVRFKSLVKEAAFPRLGRNIGYRHVSMKKKQRLVVMSNMSHSPAEPECGGAATTVTKEGNDGVISKDVKVLDANEGSKIDSDGNVGNMFDGNGGNGKYVSGNGGGGSDGGGDGSEENEYEEKEFGPLMKFEEVMKEVEARGATLPSDMLEAAKNVGIRKLLLLRYLDLQGSSWPLGFLIRSWGMLRNRMLADPSFLFKIGTEVCLLCFAILLNTNFVLLGVFYSYLNILTRPFMRHLLIIIENNCNKLLVCTCHLLLKTRAQFKLVNYLPKKNMKMDSKHAFSFTAKMMLSCATLFPLSIKKSEEDIPVPPLLKSAALWGVFLAISSNTRYQIVNGLERLVEASALAKQVPPVALAFTIGVRFANNVYGGMQFVDWARWSGVQ</sequence>
<evidence type="ECO:0000256" key="6">
    <source>
        <dbReference type="ARBA" id="ARBA00022946"/>
    </source>
</evidence>
<feature type="region of interest" description="Disordered" evidence="9">
    <location>
        <begin position="115"/>
        <end position="153"/>
    </location>
</feature>